<feature type="non-terminal residue" evidence="6">
    <location>
        <position position="90"/>
    </location>
</feature>
<keyword evidence="6" id="KW-0030">Aminoacyl-tRNA synthetase</keyword>
<evidence type="ECO:0000259" key="5">
    <source>
        <dbReference type="Pfam" id="PF01406"/>
    </source>
</evidence>
<dbReference type="PANTHER" id="PTHR10890:SF3">
    <property type="entry name" value="CYSTEINE--TRNA LIGASE, CYTOPLASMIC"/>
    <property type="match status" value="1"/>
</dbReference>
<name>A0A6V8NLT9_9ACTN</name>
<reference evidence="6 7" key="1">
    <citation type="journal article" date="2020" name="Front. Microbiol.">
        <title>Single-cell genomics of novel Actinobacteria with the Wood-Ljungdahl pathway discovered in a serpentinizing system.</title>
        <authorList>
            <person name="Merino N."/>
            <person name="Kawai M."/>
            <person name="Boyd E.S."/>
            <person name="Colman D.R."/>
            <person name="McGlynn S.E."/>
            <person name="Nealson K.H."/>
            <person name="Kurokawa K."/>
            <person name="Hongoh Y."/>
        </authorList>
    </citation>
    <scope>NUCLEOTIDE SEQUENCE [LARGE SCALE GENOMIC DNA]</scope>
    <source>
        <strain evidence="6 7">S03</strain>
    </source>
</reference>
<dbReference type="Proteomes" id="UP000574717">
    <property type="component" value="Unassembled WGS sequence"/>
</dbReference>
<dbReference type="PANTHER" id="PTHR10890">
    <property type="entry name" value="CYSTEINYL-TRNA SYNTHETASE"/>
    <property type="match status" value="1"/>
</dbReference>
<accession>A0A6V8NLT9</accession>
<comment type="caution">
    <text evidence="6">The sequence shown here is derived from an EMBL/GenBank/DDBJ whole genome shotgun (WGS) entry which is preliminary data.</text>
</comment>
<sequence length="90" mass="10541">MVRYWLHGGMLQINEEEMHKSLGNFVTVHELLEKENPNVVRLLMLGSHYRSGLNFTEEKLEEVRKAYGRMAEVVSRLDFLSRQAPKEAPR</sequence>
<dbReference type="Gene3D" id="3.40.50.620">
    <property type="entry name" value="HUPs"/>
    <property type="match status" value="1"/>
</dbReference>
<proteinExistence type="predicted"/>
<dbReference type="GO" id="GO:0005524">
    <property type="term" value="F:ATP binding"/>
    <property type="evidence" value="ECO:0007669"/>
    <property type="project" value="UniProtKB-KW"/>
</dbReference>
<feature type="domain" description="tRNA synthetases class I catalytic" evidence="5">
    <location>
        <begin position="2"/>
        <end position="64"/>
    </location>
</feature>
<comment type="subunit">
    <text evidence="1">Monomer.</text>
</comment>
<dbReference type="InterPro" id="IPR032678">
    <property type="entry name" value="tRNA-synt_1_cat_dom"/>
</dbReference>
<dbReference type="AlphaFoldDB" id="A0A6V8NLT9"/>
<protein>
    <submittedName>
        <fullName evidence="6">Cysteinyl-tRNA synthetase</fullName>
    </submittedName>
</protein>
<dbReference type="GO" id="GO:0005829">
    <property type="term" value="C:cytosol"/>
    <property type="evidence" value="ECO:0007669"/>
    <property type="project" value="TreeGrafter"/>
</dbReference>
<dbReference type="SUPFAM" id="SSF52374">
    <property type="entry name" value="Nucleotidylyl transferase"/>
    <property type="match status" value="1"/>
</dbReference>
<evidence type="ECO:0000256" key="4">
    <source>
        <dbReference type="ARBA" id="ARBA00022840"/>
    </source>
</evidence>
<dbReference type="InterPro" id="IPR014729">
    <property type="entry name" value="Rossmann-like_a/b/a_fold"/>
</dbReference>
<dbReference type="GO" id="GO:0006423">
    <property type="term" value="P:cysteinyl-tRNA aminoacylation"/>
    <property type="evidence" value="ECO:0007669"/>
    <property type="project" value="TreeGrafter"/>
</dbReference>
<keyword evidence="2" id="KW-0436">Ligase</keyword>
<dbReference type="Pfam" id="PF01406">
    <property type="entry name" value="tRNA-synt_1e"/>
    <property type="match status" value="1"/>
</dbReference>
<dbReference type="GO" id="GO:0004817">
    <property type="term" value="F:cysteine-tRNA ligase activity"/>
    <property type="evidence" value="ECO:0007669"/>
    <property type="project" value="TreeGrafter"/>
</dbReference>
<dbReference type="InterPro" id="IPR024909">
    <property type="entry name" value="Cys-tRNA/MSH_ligase"/>
</dbReference>
<evidence type="ECO:0000313" key="6">
    <source>
        <dbReference type="EMBL" id="GFP20321.1"/>
    </source>
</evidence>
<organism evidence="6 7">
    <name type="scientific">Candidatus Hakubella thermalkaliphila</name>
    <dbReference type="NCBI Taxonomy" id="2754717"/>
    <lineage>
        <taxon>Bacteria</taxon>
        <taxon>Bacillati</taxon>
        <taxon>Actinomycetota</taxon>
        <taxon>Actinomycetota incertae sedis</taxon>
        <taxon>Candidatus Hakubellales</taxon>
        <taxon>Candidatus Hakubellaceae</taxon>
        <taxon>Candidatus Hakubella</taxon>
    </lineage>
</organism>
<gene>
    <name evidence="6" type="ORF">HKBW3S03_01823</name>
</gene>
<evidence type="ECO:0000256" key="3">
    <source>
        <dbReference type="ARBA" id="ARBA00022741"/>
    </source>
</evidence>
<evidence type="ECO:0000256" key="1">
    <source>
        <dbReference type="ARBA" id="ARBA00011245"/>
    </source>
</evidence>
<evidence type="ECO:0000313" key="7">
    <source>
        <dbReference type="Proteomes" id="UP000574717"/>
    </source>
</evidence>
<dbReference type="EMBL" id="BLRU01000361">
    <property type="protein sequence ID" value="GFP20321.1"/>
    <property type="molecule type" value="Genomic_DNA"/>
</dbReference>
<evidence type="ECO:0000256" key="2">
    <source>
        <dbReference type="ARBA" id="ARBA00022598"/>
    </source>
</evidence>
<keyword evidence="4" id="KW-0067">ATP-binding</keyword>
<keyword evidence="3" id="KW-0547">Nucleotide-binding</keyword>